<dbReference type="AlphaFoldDB" id="A0A8R2H4L8"/>
<evidence type="ECO:0000313" key="2">
    <source>
        <dbReference type="EnsemblMetazoa" id="XP_016659799.1"/>
    </source>
</evidence>
<dbReference type="RefSeq" id="XP_016659799.1">
    <property type="nucleotide sequence ID" value="XM_016804310.2"/>
</dbReference>
<dbReference type="PANTHER" id="PTHR34153">
    <property type="entry name" value="SI:CH211-262H13.3-RELATED-RELATED"/>
    <property type="match status" value="1"/>
</dbReference>
<dbReference type="GeneID" id="107883717"/>
<dbReference type="OrthoDB" id="6626140at2759"/>
<dbReference type="EnsemblMetazoa" id="XM_016804310.2">
    <property type="protein sequence ID" value="XP_016659799.1"/>
    <property type="gene ID" value="LOC107883717"/>
</dbReference>
<reference evidence="3" key="1">
    <citation type="submission" date="2010-06" db="EMBL/GenBank/DDBJ databases">
        <authorList>
            <person name="Jiang H."/>
            <person name="Abraham K."/>
            <person name="Ali S."/>
            <person name="Alsbrooks S.L."/>
            <person name="Anim B.N."/>
            <person name="Anosike U.S."/>
            <person name="Attaway T."/>
            <person name="Bandaranaike D.P."/>
            <person name="Battles P.K."/>
            <person name="Bell S.N."/>
            <person name="Bell A.V."/>
            <person name="Beltran B."/>
            <person name="Bickham C."/>
            <person name="Bustamante Y."/>
            <person name="Caleb T."/>
            <person name="Canada A."/>
            <person name="Cardenas V."/>
            <person name="Carter K."/>
            <person name="Chacko J."/>
            <person name="Chandrabose M.N."/>
            <person name="Chavez D."/>
            <person name="Chavez A."/>
            <person name="Chen L."/>
            <person name="Chu H.-S."/>
            <person name="Claassen K.J."/>
            <person name="Cockrell R."/>
            <person name="Collins M."/>
            <person name="Cooper J.A."/>
            <person name="Cree A."/>
            <person name="Curry S.M."/>
            <person name="Da Y."/>
            <person name="Dao M.D."/>
            <person name="Das B."/>
            <person name="Davila M.-L."/>
            <person name="Davy-Carroll L."/>
            <person name="Denson S."/>
            <person name="Dinh H."/>
            <person name="Ebong V.E."/>
            <person name="Edwards J.R."/>
            <person name="Egan A."/>
            <person name="El-Daye J."/>
            <person name="Escobedo L."/>
            <person name="Fernandez S."/>
            <person name="Fernando P.R."/>
            <person name="Flagg N."/>
            <person name="Forbes L.D."/>
            <person name="Fowler R.G."/>
            <person name="Fu Q."/>
            <person name="Gabisi R.A."/>
            <person name="Ganer J."/>
            <person name="Garbino Pronczuk A."/>
            <person name="Garcia R.M."/>
            <person name="Garner T."/>
            <person name="Garrett T.E."/>
            <person name="Gonzalez D.A."/>
            <person name="Hamid H."/>
            <person name="Hawkins E.S."/>
            <person name="Hirani K."/>
            <person name="Hogues M.E."/>
            <person name="Hollins B."/>
            <person name="Hsiao C.-H."/>
            <person name="Jabil R."/>
            <person name="James M.L."/>
            <person name="Jhangiani S.N."/>
            <person name="Johnson B."/>
            <person name="Johnson Q."/>
            <person name="Joshi V."/>
            <person name="Kalu J.B."/>
            <person name="Kam C."/>
            <person name="Kashfia A."/>
            <person name="Keebler J."/>
            <person name="Kisamo H."/>
            <person name="Kovar C.L."/>
            <person name="Lago L.A."/>
            <person name="Lai C.-Y."/>
            <person name="Laidlaw J."/>
            <person name="Lara F."/>
            <person name="Le T.-K."/>
            <person name="Lee S.L."/>
            <person name="Legall F.H."/>
            <person name="Lemon S.J."/>
            <person name="Lewis L.R."/>
            <person name="Li B."/>
            <person name="Liu Y."/>
            <person name="Liu Y.-S."/>
            <person name="Lopez J."/>
            <person name="Lozado R.J."/>
            <person name="Lu J."/>
            <person name="Madu R.C."/>
            <person name="Maheshwari M."/>
            <person name="Maheshwari R."/>
            <person name="Malloy K."/>
            <person name="Martinez E."/>
            <person name="Mathew T."/>
            <person name="Mercado I.C."/>
            <person name="Mercado C."/>
            <person name="Meyer B."/>
            <person name="Montgomery K."/>
            <person name="Morgan M.B."/>
            <person name="Munidasa M."/>
            <person name="Nazareth L.V."/>
            <person name="Nelson J."/>
            <person name="Ng B.M."/>
            <person name="Nguyen N.B."/>
            <person name="Nguyen P.Q."/>
            <person name="Nguyen T."/>
            <person name="Obregon M."/>
            <person name="Okwuonu G.O."/>
            <person name="Onwere C.G."/>
            <person name="Orozco G."/>
            <person name="Parra A."/>
            <person name="Patel S."/>
            <person name="Patil S."/>
            <person name="Perez A."/>
            <person name="Perez Y."/>
            <person name="Pham C."/>
            <person name="Primus E.L."/>
            <person name="Pu L.-L."/>
            <person name="Puazo M."/>
            <person name="Qin X."/>
            <person name="Quiroz J.B."/>
            <person name="Reese J."/>
            <person name="Richards S."/>
            <person name="Rives C.M."/>
            <person name="Robberts R."/>
            <person name="Ruiz S.J."/>
            <person name="Ruiz M.J."/>
            <person name="Santibanez J."/>
            <person name="Schneider B.W."/>
            <person name="Sisson I."/>
            <person name="Smith M."/>
            <person name="Sodergren E."/>
            <person name="Song X.-Z."/>
            <person name="Song B.B."/>
            <person name="Summersgill H."/>
            <person name="Thelus R."/>
            <person name="Thornton R.D."/>
            <person name="Trejos Z.Y."/>
            <person name="Usmani K."/>
            <person name="Vattathil S."/>
            <person name="Villasana D."/>
            <person name="Walker D.L."/>
            <person name="Wang S."/>
            <person name="Wang K."/>
            <person name="White C.S."/>
            <person name="Williams A.C."/>
            <person name="Williamson J."/>
            <person name="Wilson K."/>
            <person name="Woghiren I.O."/>
            <person name="Woodworth J.R."/>
            <person name="Worley K.C."/>
            <person name="Wright R.A."/>
            <person name="Wu W."/>
            <person name="Young L."/>
            <person name="Zhang L."/>
            <person name="Zhang J."/>
            <person name="Zhu Y."/>
            <person name="Muzny D.M."/>
            <person name="Weinstock G."/>
            <person name="Gibbs R.A."/>
        </authorList>
    </citation>
    <scope>NUCLEOTIDE SEQUENCE [LARGE SCALE GENOMIC DNA]</scope>
    <source>
        <strain evidence="3">LSR1</strain>
    </source>
</reference>
<dbReference type="PANTHER" id="PTHR34153:SF2">
    <property type="entry name" value="SI:CH211-262H13.3-RELATED"/>
    <property type="match status" value="1"/>
</dbReference>
<proteinExistence type="predicted"/>
<reference evidence="2" key="2">
    <citation type="submission" date="2022-06" db="UniProtKB">
        <authorList>
            <consortium name="EnsemblMetazoa"/>
        </authorList>
    </citation>
    <scope>IDENTIFICATION</scope>
</reference>
<sequence length="413" mass="46807">MTETSLKKLWIVAVFSETRDYSVIPCNWLTEPIKENTSISYCKWPEYPVTSTHLQEAQNPMPNWDTYKIKILNGNKTYGNFNKAWHTHVKIKYSSTETDDYIKTKKKPKFNMSSSDESYDLDPGYSIMPITSSASHAISVSETFSPATTNNENMVHYTNLLPISTLGTLTNNIPATVTSGALTNNIPGTVTSNKSQDSQELLYSTNINNDLLSNFNELVSSQHNISELDSITPQSSFKSKTCMDPQHIDILEKINQGIVENNLMLRRLLAKMEVMERNQKVKCTGGDIFLSPAFIAQFPIIDLDKFKLVEDCILNEPEYVPKLKSFIKTIGGTDLKNNVVRILSKLITNQYAITCSWTGRGKHIDTRIGDSGLMNSIKNVIKEIYSNNYTDSEFEKIVADWFRHANTRFSRTK</sequence>
<accession>A0A8R2H4L8</accession>
<dbReference type="InterPro" id="IPR032071">
    <property type="entry name" value="DUF4806"/>
</dbReference>
<dbReference type="Proteomes" id="UP000007819">
    <property type="component" value="Chromosome A3"/>
</dbReference>
<dbReference type="KEGG" id="api:107883717"/>
<keyword evidence="3" id="KW-1185">Reference proteome</keyword>
<feature type="domain" description="DUF4806" evidence="1">
    <location>
        <begin position="297"/>
        <end position="367"/>
    </location>
</feature>
<evidence type="ECO:0000313" key="3">
    <source>
        <dbReference type="Proteomes" id="UP000007819"/>
    </source>
</evidence>
<dbReference type="Pfam" id="PF16064">
    <property type="entry name" value="DUF4806"/>
    <property type="match status" value="1"/>
</dbReference>
<organism evidence="2 3">
    <name type="scientific">Acyrthosiphon pisum</name>
    <name type="common">Pea aphid</name>
    <dbReference type="NCBI Taxonomy" id="7029"/>
    <lineage>
        <taxon>Eukaryota</taxon>
        <taxon>Metazoa</taxon>
        <taxon>Ecdysozoa</taxon>
        <taxon>Arthropoda</taxon>
        <taxon>Hexapoda</taxon>
        <taxon>Insecta</taxon>
        <taxon>Pterygota</taxon>
        <taxon>Neoptera</taxon>
        <taxon>Paraneoptera</taxon>
        <taxon>Hemiptera</taxon>
        <taxon>Sternorrhyncha</taxon>
        <taxon>Aphidomorpha</taxon>
        <taxon>Aphidoidea</taxon>
        <taxon>Aphididae</taxon>
        <taxon>Macrosiphini</taxon>
        <taxon>Acyrthosiphon</taxon>
    </lineage>
</organism>
<name>A0A8R2H4L8_ACYPI</name>
<protein>
    <recommendedName>
        <fullName evidence="1">DUF4806 domain-containing protein</fullName>
    </recommendedName>
</protein>
<evidence type="ECO:0000259" key="1">
    <source>
        <dbReference type="Pfam" id="PF16064"/>
    </source>
</evidence>